<protein>
    <submittedName>
        <fullName evidence="8">Response regulator</fullName>
    </submittedName>
</protein>
<dbReference type="PROSITE" id="PS00622">
    <property type="entry name" value="HTH_LUXR_1"/>
    <property type="match status" value="1"/>
</dbReference>
<evidence type="ECO:0000256" key="3">
    <source>
        <dbReference type="ARBA" id="ARBA00023125"/>
    </source>
</evidence>
<keyword evidence="4" id="KW-0804">Transcription</keyword>
<dbReference type="PRINTS" id="PR00038">
    <property type="entry name" value="HTHLUXR"/>
</dbReference>
<feature type="domain" description="Response regulatory" evidence="7">
    <location>
        <begin position="8"/>
        <end position="124"/>
    </location>
</feature>
<evidence type="ECO:0000256" key="2">
    <source>
        <dbReference type="ARBA" id="ARBA00023015"/>
    </source>
</evidence>
<dbReference type="SMART" id="SM00421">
    <property type="entry name" value="HTH_LUXR"/>
    <property type="match status" value="1"/>
</dbReference>
<dbReference type="InterPro" id="IPR058245">
    <property type="entry name" value="NreC/VraR/RcsB-like_REC"/>
</dbReference>
<dbReference type="InterPro" id="IPR016032">
    <property type="entry name" value="Sig_transdc_resp-reg_C-effctor"/>
</dbReference>
<evidence type="ECO:0000259" key="6">
    <source>
        <dbReference type="PROSITE" id="PS50043"/>
    </source>
</evidence>
<accession>A0ABW6VEL1</accession>
<dbReference type="InterPro" id="IPR001789">
    <property type="entry name" value="Sig_transdc_resp-reg_receiver"/>
</dbReference>
<dbReference type="InterPro" id="IPR011006">
    <property type="entry name" value="CheY-like_superfamily"/>
</dbReference>
<reference evidence="8 9" key="1">
    <citation type="submission" date="2024-10" db="EMBL/GenBank/DDBJ databases">
        <title>The Natural Products Discovery Center: Release of the First 8490 Sequenced Strains for Exploring Actinobacteria Biosynthetic Diversity.</title>
        <authorList>
            <person name="Kalkreuter E."/>
            <person name="Kautsar S.A."/>
            <person name="Yang D."/>
            <person name="Bader C.D."/>
            <person name="Teijaro C.N."/>
            <person name="Fluegel L."/>
            <person name="Davis C.M."/>
            <person name="Simpson J.R."/>
            <person name="Lauterbach L."/>
            <person name="Steele A.D."/>
            <person name="Gui C."/>
            <person name="Meng S."/>
            <person name="Li G."/>
            <person name="Viehrig K."/>
            <person name="Ye F."/>
            <person name="Su P."/>
            <person name="Kiefer A.F."/>
            <person name="Nichols A."/>
            <person name="Cepeda A.J."/>
            <person name="Yan W."/>
            <person name="Fan B."/>
            <person name="Jiang Y."/>
            <person name="Adhikari A."/>
            <person name="Zheng C.-J."/>
            <person name="Schuster L."/>
            <person name="Cowan T.M."/>
            <person name="Smanski M.J."/>
            <person name="Chevrette M.G."/>
            <person name="De Carvalho L.P.S."/>
            <person name="Shen B."/>
        </authorList>
    </citation>
    <scope>NUCLEOTIDE SEQUENCE [LARGE SCALE GENOMIC DNA]</scope>
    <source>
        <strain evidence="8 9">NPDC001281</strain>
    </source>
</reference>
<feature type="modified residue" description="4-aspartylphosphate" evidence="5">
    <location>
        <position position="59"/>
    </location>
</feature>
<proteinExistence type="predicted"/>
<dbReference type="PANTHER" id="PTHR43214">
    <property type="entry name" value="TWO-COMPONENT RESPONSE REGULATOR"/>
    <property type="match status" value="1"/>
</dbReference>
<dbReference type="EMBL" id="JBIAXI010000019">
    <property type="protein sequence ID" value="MFF4776723.1"/>
    <property type="molecule type" value="Genomic_DNA"/>
</dbReference>
<dbReference type="Pfam" id="PF00196">
    <property type="entry name" value="GerE"/>
    <property type="match status" value="1"/>
</dbReference>
<keyword evidence="1 5" id="KW-0597">Phosphoprotein</keyword>
<name>A0ABW6VEL1_MICFU</name>
<dbReference type="RefSeq" id="WP_387345134.1">
    <property type="nucleotide sequence ID" value="NZ_JBIAXI010000019.1"/>
</dbReference>
<dbReference type="Pfam" id="PF00072">
    <property type="entry name" value="Response_reg"/>
    <property type="match status" value="1"/>
</dbReference>
<dbReference type="Gene3D" id="3.40.50.2300">
    <property type="match status" value="1"/>
</dbReference>
<keyword evidence="3" id="KW-0238">DNA-binding</keyword>
<evidence type="ECO:0000313" key="9">
    <source>
        <dbReference type="Proteomes" id="UP001602119"/>
    </source>
</evidence>
<evidence type="ECO:0000259" key="7">
    <source>
        <dbReference type="PROSITE" id="PS50110"/>
    </source>
</evidence>
<dbReference type="InterPro" id="IPR000792">
    <property type="entry name" value="Tscrpt_reg_LuxR_C"/>
</dbReference>
<evidence type="ECO:0000256" key="1">
    <source>
        <dbReference type="ARBA" id="ARBA00022553"/>
    </source>
</evidence>
<dbReference type="SMART" id="SM00448">
    <property type="entry name" value="REC"/>
    <property type="match status" value="1"/>
</dbReference>
<dbReference type="InterPro" id="IPR039420">
    <property type="entry name" value="WalR-like"/>
</dbReference>
<dbReference type="SUPFAM" id="SSF52172">
    <property type="entry name" value="CheY-like"/>
    <property type="match status" value="1"/>
</dbReference>
<feature type="domain" description="HTH luxR-type" evidence="6">
    <location>
        <begin position="150"/>
        <end position="215"/>
    </location>
</feature>
<sequence length="218" mass="23242">MTGKRPVRVLVVDDHPVFREGFAALLSSIDEVEVAGTASTGVDALEQATEREPDVVVMDVQMPDMDGIEATRRILQKHPRIGVVVLTMSEEDGTIFDALRAGARGYLLKGAEPDEVVRAITTVAGGGVVFGAVLAPRIADFFAPRPQSGSVTAFPMLTAREHEVLDLVAAGLSNSQIAARLFLSQKTVRNHVHAVLGKLQAADRAEAIIRARDAGLGR</sequence>
<dbReference type="CDD" id="cd17535">
    <property type="entry name" value="REC_NarL-like"/>
    <property type="match status" value="1"/>
</dbReference>
<dbReference type="PROSITE" id="PS50110">
    <property type="entry name" value="RESPONSE_REGULATORY"/>
    <property type="match status" value="1"/>
</dbReference>
<evidence type="ECO:0000256" key="4">
    <source>
        <dbReference type="ARBA" id="ARBA00023163"/>
    </source>
</evidence>
<organism evidence="8 9">
    <name type="scientific">Microtetraspora fusca</name>
    <dbReference type="NCBI Taxonomy" id="1997"/>
    <lineage>
        <taxon>Bacteria</taxon>
        <taxon>Bacillati</taxon>
        <taxon>Actinomycetota</taxon>
        <taxon>Actinomycetes</taxon>
        <taxon>Streptosporangiales</taxon>
        <taxon>Streptosporangiaceae</taxon>
        <taxon>Microtetraspora</taxon>
    </lineage>
</organism>
<gene>
    <name evidence="8" type="ORF">ACFY05_28070</name>
</gene>
<dbReference type="PROSITE" id="PS50043">
    <property type="entry name" value="HTH_LUXR_2"/>
    <property type="match status" value="1"/>
</dbReference>
<dbReference type="Proteomes" id="UP001602119">
    <property type="component" value="Unassembled WGS sequence"/>
</dbReference>
<evidence type="ECO:0000256" key="5">
    <source>
        <dbReference type="PROSITE-ProRule" id="PRU00169"/>
    </source>
</evidence>
<dbReference type="SUPFAM" id="SSF46894">
    <property type="entry name" value="C-terminal effector domain of the bipartite response regulators"/>
    <property type="match status" value="1"/>
</dbReference>
<evidence type="ECO:0000313" key="8">
    <source>
        <dbReference type="EMBL" id="MFF4776723.1"/>
    </source>
</evidence>
<keyword evidence="9" id="KW-1185">Reference proteome</keyword>
<dbReference type="CDD" id="cd06170">
    <property type="entry name" value="LuxR_C_like"/>
    <property type="match status" value="1"/>
</dbReference>
<keyword evidence="2" id="KW-0805">Transcription regulation</keyword>
<dbReference type="PANTHER" id="PTHR43214:SF24">
    <property type="entry name" value="TRANSCRIPTIONAL REGULATORY PROTEIN NARL-RELATED"/>
    <property type="match status" value="1"/>
</dbReference>
<comment type="caution">
    <text evidence="8">The sequence shown here is derived from an EMBL/GenBank/DDBJ whole genome shotgun (WGS) entry which is preliminary data.</text>
</comment>